<reference evidence="3" key="1">
    <citation type="submission" date="2016-06" db="EMBL/GenBank/DDBJ databases">
        <authorList>
            <person name="Radolfova-Krizova L."/>
            <person name="Nemec A."/>
        </authorList>
    </citation>
    <scope>NUCLEOTIDE SEQUENCE [LARGE SCALE GENOMIC DNA]</scope>
    <source>
        <strain evidence="3">ANC 4275</strain>
    </source>
</reference>
<dbReference type="Proteomes" id="UP000185753">
    <property type="component" value="Unassembled WGS sequence"/>
</dbReference>
<organism evidence="2 3">
    <name type="scientific">Acinetobacter gandensis</name>
    <dbReference type="NCBI Taxonomy" id="1443941"/>
    <lineage>
        <taxon>Bacteria</taxon>
        <taxon>Pseudomonadati</taxon>
        <taxon>Pseudomonadota</taxon>
        <taxon>Gammaproteobacteria</taxon>
        <taxon>Moraxellales</taxon>
        <taxon>Moraxellaceae</taxon>
        <taxon>Acinetobacter</taxon>
    </lineage>
</organism>
<keyword evidence="3" id="KW-1185">Reference proteome</keyword>
<sequence>MKLTYKFLAVSALFTSFAAIAAPMPNSIVVQDKAIVPVLKTEVIRRVAGQEPVRQVTATVLEMSNKGQDIVAREIELSDQQGEFSEKQLSIPVVKRGGVIVPTSKIETKTTVKQEGQVIRQTTNIDAEGMEFKKGQAPIKRTLQLEQATQPETKAKISHAVLTENGETTKDLLIVDDNPESAE</sequence>
<accession>A0A1A7RDF7</accession>
<gene>
    <name evidence="2" type="ORF">A9J31_00280</name>
</gene>
<dbReference type="AlphaFoldDB" id="A0A1A7RDF7"/>
<evidence type="ECO:0000313" key="3">
    <source>
        <dbReference type="Proteomes" id="UP000185753"/>
    </source>
</evidence>
<evidence type="ECO:0000256" key="1">
    <source>
        <dbReference type="SAM" id="SignalP"/>
    </source>
</evidence>
<feature type="chain" id="PRO_5008510469" description="G5 domain-containing protein" evidence="1">
    <location>
        <begin position="22"/>
        <end position="183"/>
    </location>
</feature>
<dbReference type="EMBL" id="LZDS01000001">
    <property type="protein sequence ID" value="OBX29991.1"/>
    <property type="molecule type" value="Genomic_DNA"/>
</dbReference>
<feature type="signal peptide" evidence="1">
    <location>
        <begin position="1"/>
        <end position="21"/>
    </location>
</feature>
<dbReference type="OrthoDB" id="6711689at2"/>
<protein>
    <recommendedName>
        <fullName evidence="4">G5 domain-containing protein</fullName>
    </recommendedName>
</protein>
<keyword evidence="1" id="KW-0732">Signal</keyword>
<comment type="caution">
    <text evidence="2">The sequence shown here is derived from an EMBL/GenBank/DDBJ whole genome shotgun (WGS) entry which is preliminary data.</text>
</comment>
<proteinExistence type="predicted"/>
<name>A0A1A7RDF7_9GAMM</name>
<evidence type="ECO:0008006" key="4">
    <source>
        <dbReference type="Google" id="ProtNLM"/>
    </source>
</evidence>
<evidence type="ECO:0000313" key="2">
    <source>
        <dbReference type="EMBL" id="OBX29991.1"/>
    </source>
</evidence>
<dbReference type="RefSeq" id="WP_067761344.1">
    <property type="nucleotide sequence ID" value="NZ_JBOINS010000028.1"/>
</dbReference>
<dbReference type="STRING" id="1443941.A9J31_00280"/>